<gene>
    <name evidence="1" type="ORF">ATO11_21015</name>
</gene>
<name>A0A0L1JJ08_9RHOB</name>
<sequence>MSNSIAQRHTPHWYQDAALFEADYDHAALINELKRQIVHNANTPEKEAQRDIHIRHYYDNYYDPDMPPCWMVFETISFGTISRIFKGLYKSETTEVCNPLRVNHDTLSSWMHAISYVRNLCAHHKRVWNKTLTIKPAIGKKHKEKFQGNSKIYGVMVVVQILLDQVAPDNTWAERLSELLNEHPDIPLANMGIPENWRDKPFWGLGE</sequence>
<dbReference type="Proteomes" id="UP000036938">
    <property type="component" value="Unassembled WGS sequence"/>
</dbReference>
<dbReference type="EMBL" id="AQQZ01000042">
    <property type="protein sequence ID" value="KNG91750.1"/>
    <property type="molecule type" value="Genomic_DNA"/>
</dbReference>
<evidence type="ECO:0000313" key="2">
    <source>
        <dbReference type="Proteomes" id="UP000036938"/>
    </source>
</evidence>
<organism evidence="1 2">
    <name type="scientific">Pseudaestuariivita atlantica</name>
    <dbReference type="NCBI Taxonomy" id="1317121"/>
    <lineage>
        <taxon>Bacteria</taxon>
        <taxon>Pseudomonadati</taxon>
        <taxon>Pseudomonadota</taxon>
        <taxon>Alphaproteobacteria</taxon>
        <taxon>Rhodobacterales</taxon>
        <taxon>Paracoccaceae</taxon>
        <taxon>Pseudaestuariivita</taxon>
    </lineage>
</organism>
<dbReference type="Pfam" id="PF07751">
    <property type="entry name" value="Abi_2"/>
    <property type="match status" value="1"/>
</dbReference>
<keyword evidence="2" id="KW-1185">Reference proteome</keyword>
<comment type="caution">
    <text evidence="1">The sequence shown here is derived from an EMBL/GenBank/DDBJ whole genome shotgun (WGS) entry which is preliminary data.</text>
</comment>
<proteinExistence type="predicted"/>
<dbReference type="AlphaFoldDB" id="A0A0L1JJ08"/>
<accession>A0A0L1JJ08</accession>
<protein>
    <recommendedName>
        <fullName evidence="3">Abi family protein</fullName>
    </recommendedName>
</protein>
<evidence type="ECO:0000313" key="1">
    <source>
        <dbReference type="EMBL" id="KNG91750.1"/>
    </source>
</evidence>
<reference evidence="1 2" key="1">
    <citation type="journal article" date="2015" name="Int. J. Syst. Evol. Microbiol.">
        <title>Aestuariivita atlantica sp. nov., isolated from deep sea sediment of the Atlantic Ocean.</title>
        <authorList>
            <person name="Li G."/>
            <person name="Lai Q."/>
            <person name="Du Y."/>
            <person name="Liu X."/>
            <person name="Sun F."/>
            <person name="Shao Z."/>
        </authorList>
    </citation>
    <scope>NUCLEOTIDE SEQUENCE [LARGE SCALE GENOMIC DNA]</scope>
    <source>
        <strain evidence="1 2">22II-S11-z3</strain>
    </source>
</reference>
<dbReference type="InterPro" id="IPR011664">
    <property type="entry name" value="Abi_system_AbiD/AbiF-like"/>
</dbReference>
<dbReference type="STRING" id="1317121.ATO11_21015"/>
<evidence type="ECO:0008006" key="3">
    <source>
        <dbReference type="Google" id="ProtNLM"/>
    </source>
</evidence>